<reference evidence="1 2" key="1">
    <citation type="submission" date="2020-08" db="EMBL/GenBank/DDBJ databases">
        <title>Sequencing the genomes of 1000 actinobacteria strains.</title>
        <authorList>
            <person name="Klenk H.-P."/>
        </authorList>
    </citation>
    <scope>NUCLEOTIDE SEQUENCE [LARGE SCALE GENOMIC DNA]</scope>
    <source>
        <strain evidence="1 2">DSM 41827</strain>
    </source>
</reference>
<accession>A0A7W3NWT5</accession>
<dbReference type="GeneID" id="93978589"/>
<organism evidence="1 2">
    <name type="scientific">Streptomyces murinus</name>
    <dbReference type="NCBI Taxonomy" id="33900"/>
    <lineage>
        <taxon>Bacteria</taxon>
        <taxon>Bacillati</taxon>
        <taxon>Actinomycetota</taxon>
        <taxon>Actinomycetes</taxon>
        <taxon>Kitasatosporales</taxon>
        <taxon>Streptomycetaceae</taxon>
        <taxon>Streptomyces</taxon>
    </lineage>
</organism>
<keyword evidence="2" id="KW-1185">Reference proteome</keyword>
<dbReference type="EMBL" id="JACJIJ010000002">
    <property type="protein sequence ID" value="MBA9058144.1"/>
    <property type="molecule type" value="Genomic_DNA"/>
</dbReference>
<comment type="caution">
    <text evidence="1">The sequence shown here is derived from an EMBL/GenBank/DDBJ whole genome shotgun (WGS) entry which is preliminary data.</text>
</comment>
<evidence type="ECO:0000313" key="1">
    <source>
        <dbReference type="EMBL" id="MBA9058144.1"/>
    </source>
</evidence>
<protein>
    <submittedName>
        <fullName evidence="1">Uncharacterized protein</fullName>
    </submittedName>
</protein>
<dbReference type="RefSeq" id="WP_162132965.1">
    <property type="nucleotide sequence ID" value="NZ_BAAAHW010000014.1"/>
</dbReference>
<dbReference type="Proteomes" id="UP000577386">
    <property type="component" value="Unassembled WGS sequence"/>
</dbReference>
<dbReference type="AlphaFoldDB" id="A0A7W3NWT5"/>
<proteinExistence type="predicted"/>
<gene>
    <name evidence="1" type="ORF">HDA42_007322</name>
</gene>
<sequence length="113" mass="12769">MEPDNAVELLATVRERQGRVDEAIALLRTREITSANDRDQLADLLARHERVGEFREYAVSDPTGDTHDVSRSTWRNAETWRVRSLSAEAGGEGDRVLDALCTCMSNRGVRRRD</sequence>
<name>A0A7W3NWT5_STRMR</name>
<evidence type="ECO:0000313" key="2">
    <source>
        <dbReference type="Proteomes" id="UP000577386"/>
    </source>
</evidence>